<reference evidence="1" key="1">
    <citation type="submission" date="2019-10" db="EMBL/GenBank/DDBJ databases">
        <authorList>
            <consortium name="DOE Joint Genome Institute"/>
            <person name="Kuo A."/>
            <person name="Miyauchi S."/>
            <person name="Kiss E."/>
            <person name="Drula E."/>
            <person name="Kohler A."/>
            <person name="Sanchez-Garcia M."/>
            <person name="Andreopoulos B."/>
            <person name="Barry K.W."/>
            <person name="Bonito G."/>
            <person name="Buee M."/>
            <person name="Carver A."/>
            <person name="Chen C."/>
            <person name="Cichocki N."/>
            <person name="Clum A."/>
            <person name="Culley D."/>
            <person name="Crous P.W."/>
            <person name="Fauchery L."/>
            <person name="Girlanda M."/>
            <person name="Hayes R."/>
            <person name="Keri Z."/>
            <person name="Labutti K."/>
            <person name="Lipzen A."/>
            <person name="Lombard V."/>
            <person name="Magnuson J."/>
            <person name="Maillard F."/>
            <person name="Morin E."/>
            <person name="Murat C."/>
            <person name="Nolan M."/>
            <person name="Ohm R."/>
            <person name="Pangilinan J."/>
            <person name="Pereira M."/>
            <person name="Perotto S."/>
            <person name="Peter M."/>
            <person name="Riley R."/>
            <person name="Sitrit Y."/>
            <person name="Stielow B."/>
            <person name="Szollosi G."/>
            <person name="Zifcakova L."/>
            <person name="Stursova M."/>
            <person name="Spatafora J.W."/>
            <person name="Tedersoo L."/>
            <person name="Vaario L.-M."/>
            <person name="Yamada A."/>
            <person name="Yan M."/>
            <person name="Wang P."/>
            <person name="Xu J."/>
            <person name="Bruns T."/>
            <person name="Baldrian P."/>
            <person name="Vilgalys R."/>
            <person name="Henrissat B."/>
            <person name="Grigoriev I.V."/>
            <person name="Hibbett D."/>
            <person name="Nagy L.G."/>
            <person name="Martin F.M."/>
        </authorList>
    </citation>
    <scope>NUCLEOTIDE SEQUENCE</scope>
    <source>
        <strain evidence="1">P2</strain>
    </source>
</reference>
<sequence>MLSYASVLCCRTPATLHFPSRRSARQLNIRSTSILIFAFPASSYKYNIGDLQVRFAPFYYAPTMEPSKAYIDSNDGKRIYAEMHPADGGTDADPTPIVFIHGFLYSSSSFTPVLSHLFARTRIIFDLEGRGQSTLESMTSWSLDSAVSTIALVLSHFGYPPGTQVDVVAHSQGGVSLAVLFSQSTDPSTSYKVRRLVLMGPADPAEPPEMALAFAHQVRSQETDDLVLFLFSWLGADAKSNQELISSISDKLFADVSYNRPFASRMIKAAVSAPSIWTAKDSVDELWIVFGRQDGYFGWSVRTMVEYMKDVDTGHFFTWENAEATGNALQEILQPGS</sequence>
<organism evidence="1 2">
    <name type="scientific">Thelephora ganbajun</name>
    <name type="common">Ganba fungus</name>
    <dbReference type="NCBI Taxonomy" id="370292"/>
    <lineage>
        <taxon>Eukaryota</taxon>
        <taxon>Fungi</taxon>
        <taxon>Dikarya</taxon>
        <taxon>Basidiomycota</taxon>
        <taxon>Agaricomycotina</taxon>
        <taxon>Agaricomycetes</taxon>
        <taxon>Thelephorales</taxon>
        <taxon>Thelephoraceae</taxon>
        <taxon>Thelephora</taxon>
    </lineage>
</organism>
<protein>
    <submittedName>
        <fullName evidence="1">Alpha/beta-hydrolase</fullName>
    </submittedName>
</protein>
<evidence type="ECO:0000313" key="1">
    <source>
        <dbReference type="EMBL" id="KAF9650642.1"/>
    </source>
</evidence>
<proteinExistence type="predicted"/>
<evidence type="ECO:0000313" key="2">
    <source>
        <dbReference type="Proteomes" id="UP000886501"/>
    </source>
</evidence>
<name>A0ACB6ZLY4_THEGA</name>
<gene>
    <name evidence="1" type="ORF">BDM02DRAFT_3267851</name>
</gene>
<accession>A0ACB6ZLY4</accession>
<dbReference type="EMBL" id="MU117983">
    <property type="protein sequence ID" value="KAF9650642.1"/>
    <property type="molecule type" value="Genomic_DNA"/>
</dbReference>
<reference evidence="1" key="2">
    <citation type="journal article" date="2020" name="Nat. Commun.">
        <title>Large-scale genome sequencing of mycorrhizal fungi provides insights into the early evolution of symbiotic traits.</title>
        <authorList>
            <person name="Miyauchi S."/>
            <person name="Kiss E."/>
            <person name="Kuo A."/>
            <person name="Drula E."/>
            <person name="Kohler A."/>
            <person name="Sanchez-Garcia M."/>
            <person name="Morin E."/>
            <person name="Andreopoulos B."/>
            <person name="Barry K.W."/>
            <person name="Bonito G."/>
            <person name="Buee M."/>
            <person name="Carver A."/>
            <person name="Chen C."/>
            <person name="Cichocki N."/>
            <person name="Clum A."/>
            <person name="Culley D."/>
            <person name="Crous P.W."/>
            <person name="Fauchery L."/>
            <person name="Girlanda M."/>
            <person name="Hayes R.D."/>
            <person name="Keri Z."/>
            <person name="LaButti K."/>
            <person name="Lipzen A."/>
            <person name="Lombard V."/>
            <person name="Magnuson J."/>
            <person name="Maillard F."/>
            <person name="Murat C."/>
            <person name="Nolan M."/>
            <person name="Ohm R.A."/>
            <person name="Pangilinan J."/>
            <person name="Pereira M.F."/>
            <person name="Perotto S."/>
            <person name="Peter M."/>
            <person name="Pfister S."/>
            <person name="Riley R."/>
            <person name="Sitrit Y."/>
            <person name="Stielow J.B."/>
            <person name="Szollosi G."/>
            <person name="Zifcakova L."/>
            <person name="Stursova M."/>
            <person name="Spatafora J.W."/>
            <person name="Tedersoo L."/>
            <person name="Vaario L.M."/>
            <person name="Yamada A."/>
            <person name="Yan M."/>
            <person name="Wang P."/>
            <person name="Xu J."/>
            <person name="Bruns T."/>
            <person name="Baldrian P."/>
            <person name="Vilgalys R."/>
            <person name="Dunand C."/>
            <person name="Henrissat B."/>
            <person name="Grigoriev I.V."/>
            <person name="Hibbett D."/>
            <person name="Nagy L.G."/>
            <person name="Martin F.M."/>
        </authorList>
    </citation>
    <scope>NUCLEOTIDE SEQUENCE</scope>
    <source>
        <strain evidence="1">P2</strain>
    </source>
</reference>
<dbReference type="Proteomes" id="UP000886501">
    <property type="component" value="Unassembled WGS sequence"/>
</dbReference>
<keyword evidence="2" id="KW-1185">Reference proteome</keyword>
<comment type="caution">
    <text evidence="1">The sequence shown here is derived from an EMBL/GenBank/DDBJ whole genome shotgun (WGS) entry which is preliminary data.</text>
</comment>